<dbReference type="GO" id="GO:0016874">
    <property type="term" value="F:ligase activity"/>
    <property type="evidence" value="ECO:0007669"/>
    <property type="project" value="UniProtKB-KW"/>
</dbReference>
<evidence type="ECO:0000256" key="3">
    <source>
        <dbReference type="ARBA" id="ARBA00022832"/>
    </source>
</evidence>
<reference evidence="7 8" key="1">
    <citation type="submission" date="2020-06" db="EMBL/GenBank/DDBJ databases">
        <title>WGS assembly of Ceratodon purpureus strain R40.</title>
        <authorList>
            <person name="Carey S.B."/>
            <person name="Jenkins J."/>
            <person name="Shu S."/>
            <person name="Lovell J.T."/>
            <person name="Sreedasyam A."/>
            <person name="Maumus F."/>
            <person name="Tiley G.P."/>
            <person name="Fernandez-Pozo N."/>
            <person name="Barry K."/>
            <person name="Chen C."/>
            <person name="Wang M."/>
            <person name="Lipzen A."/>
            <person name="Daum C."/>
            <person name="Saski C.A."/>
            <person name="Payton A.C."/>
            <person name="Mcbreen J.C."/>
            <person name="Conrad R.E."/>
            <person name="Kollar L.M."/>
            <person name="Olsson S."/>
            <person name="Huttunen S."/>
            <person name="Landis J.B."/>
            <person name="Wickett N.J."/>
            <person name="Johnson M.G."/>
            <person name="Rensing S.A."/>
            <person name="Grimwood J."/>
            <person name="Schmutz J."/>
            <person name="Mcdaniel S.F."/>
        </authorList>
    </citation>
    <scope>NUCLEOTIDE SEQUENCE [LARGE SCALE GENOMIC DNA]</scope>
    <source>
        <strain evidence="7 8">R40</strain>
    </source>
</reference>
<comment type="caution">
    <text evidence="7">The sequence shown here is derived from an EMBL/GenBank/DDBJ whole genome shotgun (WGS) entry which is preliminary data.</text>
</comment>
<comment type="similarity">
    <text evidence="1">Belongs to the ATP-dependent AMP-binding enzyme family.</text>
</comment>
<dbReference type="InterPro" id="IPR000873">
    <property type="entry name" value="AMP-dep_synth/lig_dom"/>
</dbReference>
<organism evidence="7 8">
    <name type="scientific">Ceratodon purpureus</name>
    <name type="common">Fire moss</name>
    <name type="synonym">Dicranum purpureum</name>
    <dbReference type="NCBI Taxonomy" id="3225"/>
    <lineage>
        <taxon>Eukaryota</taxon>
        <taxon>Viridiplantae</taxon>
        <taxon>Streptophyta</taxon>
        <taxon>Embryophyta</taxon>
        <taxon>Bryophyta</taxon>
        <taxon>Bryophytina</taxon>
        <taxon>Bryopsida</taxon>
        <taxon>Dicranidae</taxon>
        <taxon>Pseudoditrichales</taxon>
        <taxon>Ditrichaceae</taxon>
        <taxon>Ceratodon</taxon>
    </lineage>
</organism>
<gene>
    <name evidence="7" type="ORF">KC19_6G040600</name>
</gene>
<dbReference type="EMBL" id="CM026427">
    <property type="protein sequence ID" value="KAG0568713.1"/>
    <property type="molecule type" value="Genomic_DNA"/>
</dbReference>
<dbReference type="AlphaFoldDB" id="A0A8T0HBA8"/>
<feature type="domain" description="AMP-dependent synthetase/ligase" evidence="5">
    <location>
        <begin position="22"/>
        <end position="414"/>
    </location>
</feature>
<dbReference type="PANTHER" id="PTHR43859:SF4">
    <property type="entry name" value="BUTANOATE--COA LIGASE AAE1-RELATED"/>
    <property type="match status" value="1"/>
</dbReference>
<evidence type="ECO:0000256" key="2">
    <source>
        <dbReference type="ARBA" id="ARBA00022598"/>
    </source>
</evidence>
<name>A0A8T0HBA8_CERPU</name>
<dbReference type="InterPro" id="IPR045851">
    <property type="entry name" value="AMP-bd_C_sf"/>
</dbReference>
<proteinExistence type="inferred from homology"/>
<evidence type="ECO:0000256" key="1">
    <source>
        <dbReference type="ARBA" id="ARBA00006432"/>
    </source>
</evidence>
<dbReference type="InterPro" id="IPR025110">
    <property type="entry name" value="AMP-bd_C"/>
</dbReference>
<keyword evidence="8" id="KW-1185">Reference proteome</keyword>
<dbReference type="Proteomes" id="UP000822688">
    <property type="component" value="Chromosome 6"/>
</dbReference>
<accession>A0A8T0HBA8</accession>
<dbReference type="InterPro" id="IPR042099">
    <property type="entry name" value="ANL_N_sf"/>
</dbReference>
<evidence type="ECO:0000259" key="5">
    <source>
        <dbReference type="Pfam" id="PF00501"/>
    </source>
</evidence>
<dbReference type="CDD" id="cd12118">
    <property type="entry name" value="ttLC_FACS_AEE21_like"/>
    <property type="match status" value="1"/>
</dbReference>
<dbReference type="Pfam" id="PF13193">
    <property type="entry name" value="AMP-binding_C"/>
    <property type="match status" value="1"/>
</dbReference>
<evidence type="ECO:0000313" key="7">
    <source>
        <dbReference type="EMBL" id="KAG0568713.1"/>
    </source>
</evidence>
<keyword evidence="4" id="KW-0443">Lipid metabolism</keyword>
<dbReference type="GO" id="GO:0006631">
    <property type="term" value="P:fatty acid metabolic process"/>
    <property type="evidence" value="ECO:0007669"/>
    <property type="project" value="UniProtKB-KW"/>
</dbReference>
<protein>
    <submittedName>
        <fullName evidence="7">Uncharacterized protein</fullName>
    </submittedName>
</protein>
<dbReference type="FunFam" id="3.30.300.30:FF:000008">
    <property type="entry name" value="2,3-dihydroxybenzoate-AMP ligase"/>
    <property type="match status" value="1"/>
</dbReference>
<dbReference type="PANTHER" id="PTHR43859">
    <property type="entry name" value="ACYL-ACTIVATING ENZYME"/>
    <property type="match status" value="1"/>
</dbReference>
<feature type="domain" description="AMP-binding enzyme C-terminal" evidence="6">
    <location>
        <begin position="464"/>
        <end position="539"/>
    </location>
</feature>
<dbReference type="Gene3D" id="3.30.300.30">
    <property type="match status" value="1"/>
</dbReference>
<dbReference type="SUPFAM" id="SSF56801">
    <property type="entry name" value="Acetyl-CoA synthetase-like"/>
    <property type="match status" value="1"/>
</dbReference>
<dbReference type="PROSITE" id="PS00455">
    <property type="entry name" value="AMP_BINDING"/>
    <property type="match status" value="1"/>
</dbReference>
<keyword evidence="2" id="KW-0436">Ligase</keyword>
<dbReference type="InterPro" id="IPR020845">
    <property type="entry name" value="AMP-binding_CS"/>
</dbReference>
<keyword evidence="3" id="KW-0276">Fatty acid metabolism</keyword>
<dbReference type="Gene3D" id="3.40.50.12780">
    <property type="entry name" value="N-terminal domain of ligase-like"/>
    <property type="match status" value="1"/>
</dbReference>
<sequence>MAGMAMPKYAANYAPLTPITFLERTAGLFGDRTSIVYGDLRFTWAQTLERCRRLASRISQLVSIGQTVSILSPNCPATYEVNFGIPMARAVLNSINSRLDSRTISVLLSHSETKVLFVDSQYLQIVQEALRMWLSSPDAPVEKPYIVVIEDSLDPGRVDFRNFLPGWGELVEYEELLQSGDPAFPIQWPQDDWETISLNYTSGTTSRPKGVLYHHRGAFLTPLIQVQFWGVKDESVYLWTLPMFHCNGWGFIWGMAAVAGTNIIIRNVEIKAIYDCIVKHKVTHLCGAPVVLNMIANALPHEKKPLPHTVATYTGGAPPPPSVLSAMEEQGFSVLHSYGLTETYGPALVCTWKPEWDSLPLQERARIKARQGVQHVGLQGVDVLEPSTMQPVARDGKTIGEIMARGCTIMKGYFKDEEATRKAFEGGWFHTGDLGVIHPDGYMEVKDRSKDIIISGGENISSIEIEAVLFKHPDVMEAAVVARPDERWGESPCAFVTLRENAKGVTANTIVAYCRENLPRYYVPKTVVFCELPKTSTGKVQKFKLRETAKALTSHSAFTTVSKL</sequence>
<evidence type="ECO:0000259" key="6">
    <source>
        <dbReference type="Pfam" id="PF13193"/>
    </source>
</evidence>
<evidence type="ECO:0000313" key="8">
    <source>
        <dbReference type="Proteomes" id="UP000822688"/>
    </source>
</evidence>
<dbReference type="Pfam" id="PF00501">
    <property type="entry name" value="AMP-binding"/>
    <property type="match status" value="1"/>
</dbReference>
<evidence type="ECO:0000256" key="4">
    <source>
        <dbReference type="ARBA" id="ARBA00023098"/>
    </source>
</evidence>
<dbReference type="NCBIfam" id="NF006020">
    <property type="entry name" value="PRK08162.1"/>
    <property type="match status" value="1"/>
</dbReference>